<comment type="similarity">
    <text evidence="1">In the N-terminal section; belongs to the LXG family.</text>
</comment>
<dbReference type="Proteomes" id="UP001238088">
    <property type="component" value="Unassembled WGS sequence"/>
</dbReference>
<protein>
    <submittedName>
        <fullName evidence="3">Archaellum component FlaC</fullName>
    </submittedName>
</protein>
<reference evidence="3 4" key="1">
    <citation type="submission" date="2023-07" db="EMBL/GenBank/DDBJ databases">
        <title>Genomic Encyclopedia of Type Strains, Phase IV (KMG-IV): sequencing the most valuable type-strain genomes for metagenomic binning, comparative biology and taxonomic classification.</title>
        <authorList>
            <person name="Goeker M."/>
        </authorList>
    </citation>
    <scope>NUCLEOTIDE SEQUENCE [LARGE SCALE GENOMIC DNA]</scope>
    <source>
        <strain evidence="3 4">DSM 23494</strain>
    </source>
</reference>
<evidence type="ECO:0000313" key="4">
    <source>
        <dbReference type="Proteomes" id="UP001238088"/>
    </source>
</evidence>
<accession>A0ABU0AQ47</accession>
<name>A0ABU0AQ47_9BACI</name>
<sequence>MKTLEVESLHSGIEEILEKLNSQKEQVKQIEASVEGIITLNDSLKGQGGQSIRSFYQDCHQPFLLFYQDVMNEYVSSLKNVKSTLHSFEPSHNGFISQSFLQGDLCSGLNKTKEITADLTNEANMTIASVQDIVSLPKLRDNDVINQVNEAKKNVDQTVEKLHHFDNQQSQSLNNVEQDIQIMNTYVQQIQTMFNNGSLSVATYSPNSLYSIPPDQEMGAANPFSSFASHPRVTSNGVEATDTNGLNMQWDPTPTLGVNFDQWKDQPINAGANLGIAVTTAYGAAKRVNLARKGFGITKTYRTTAQGVRKPVVKIDKPELGGFKKKTYSGTNVTNHPKLNKLIDPMASVKDSFKWASNKLGYLGVGVTVTGDIVHGVQNNQSGSEIAGNVVGDVAIAGASIAASAAAGAKVGAIAGTFGGPVGVAVGATVGAIVGIGVTTLLSDVKFMDVDGDGKSDSVGDAIKKGTKGIIDKVGSWFK</sequence>
<comment type="caution">
    <text evidence="3">The sequence shown here is derived from an EMBL/GenBank/DDBJ whole genome shotgun (WGS) entry which is preliminary data.</text>
</comment>
<dbReference type="PROSITE" id="PS51756">
    <property type="entry name" value="LXG"/>
    <property type="match status" value="1"/>
</dbReference>
<dbReference type="RefSeq" id="WP_307479283.1">
    <property type="nucleotide sequence ID" value="NZ_JAUSUB010000037.1"/>
</dbReference>
<dbReference type="EMBL" id="JAUSUB010000037">
    <property type="protein sequence ID" value="MDQ0273323.1"/>
    <property type="molecule type" value="Genomic_DNA"/>
</dbReference>
<feature type="domain" description="LXG" evidence="2">
    <location>
        <begin position="1"/>
        <end position="235"/>
    </location>
</feature>
<evidence type="ECO:0000256" key="1">
    <source>
        <dbReference type="ARBA" id="ARBA00034117"/>
    </source>
</evidence>
<proteinExistence type="inferred from homology"/>
<evidence type="ECO:0000313" key="3">
    <source>
        <dbReference type="EMBL" id="MDQ0273323.1"/>
    </source>
</evidence>
<keyword evidence="4" id="KW-1185">Reference proteome</keyword>
<dbReference type="Pfam" id="PF04740">
    <property type="entry name" value="LXG"/>
    <property type="match status" value="1"/>
</dbReference>
<gene>
    <name evidence="3" type="ORF">J2S17_005255</name>
</gene>
<organism evidence="3 4">
    <name type="scientific">Cytobacillus purgationiresistens</name>
    <dbReference type="NCBI Taxonomy" id="863449"/>
    <lineage>
        <taxon>Bacteria</taxon>
        <taxon>Bacillati</taxon>
        <taxon>Bacillota</taxon>
        <taxon>Bacilli</taxon>
        <taxon>Bacillales</taxon>
        <taxon>Bacillaceae</taxon>
        <taxon>Cytobacillus</taxon>
    </lineage>
</organism>
<dbReference type="InterPro" id="IPR006829">
    <property type="entry name" value="LXG_dom"/>
</dbReference>
<evidence type="ECO:0000259" key="2">
    <source>
        <dbReference type="PROSITE" id="PS51756"/>
    </source>
</evidence>